<dbReference type="RefSeq" id="WP_053331950.1">
    <property type="nucleotide sequence ID" value="NZ_CCEJ010000008.1"/>
</dbReference>
<proteinExistence type="inferred from homology"/>
<sequence>MLSNLLNLIFSLFIFSSFNLNANETKHVIAIGAPTIDFLLDVDESFLDSIKGEKGGCEVVDWPTFKSIVHENRSFLRRYATGGSSANTIKGLASLGLEASFFGRIGNDDLGEFFFNRLLEIGVTPELIRTEKPTQQVACLITPDCQRTMRCFLGATLEFSDHDIIPEIFEGKHLVHIEGYALRHEGLVKKAFSLAKEKGLKTSFDLGAHELAREYKDSLMKEILPSVDVLFANQDEAFALTGLDPKEACEELQKMVDTVVILIGKDGCFVGSKGTTSHFGTTPAEMVDSTGAGDLFASGFIYGYLKGLSHQESAQIGNLLGGAVVEEVGAEISDERWERLLHKIRSLESLPALAGK</sequence>
<dbReference type="PANTHER" id="PTHR43320:SF1">
    <property type="entry name" value="OS01G0105900 PROTEIN"/>
    <property type="match status" value="1"/>
</dbReference>
<dbReference type="CDD" id="cd01168">
    <property type="entry name" value="adenosine_kinase"/>
    <property type="match status" value="1"/>
</dbReference>
<evidence type="ECO:0000313" key="7">
    <source>
        <dbReference type="Proteomes" id="UP000031552"/>
    </source>
</evidence>
<comment type="similarity">
    <text evidence="1">Belongs to the carbohydrate kinase PfkB family.</text>
</comment>
<organism evidence="6 7">
    <name type="scientific">Candidatus Criblamydia sequanensis CRIB-18</name>
    <dbReference type="NCBI Taxonomy" id="1437425"/>
    <lineage>
        <taxon>Bacteria</taxon>
        <taxon>Pseudomonadati</taxon>
        <taxon>Chlamydiota</taxon>
        <taxon>Chlamydiia</taxon>
        <taxon>Parachlamydiales</taxon>
        <taxon>Candidatus Criblamydiaceae</taxon>
        <taxon>Candidatus Criblamydia</taxon>
    </lineage>
</organism>
<dbReference type="PANTHER" id="PTHR43320">
    <property type="entry name" value="SUGAR KINASE"/>
    <property type="match status" value="1"/>
</dbReference>
<evidence type="ECO:0000256" key="4">
    <source>
        <dbReference type="SAM" id="SignalP"/>
    </source>
</evidence>
<dbReference type="Gene3D" id="3.40.1190.20">
    <property type="match status" value="1"/>
</dbReference>
<evidence type="ECO:0000256" key="1">
    <source>
        <dbReference type="ARBA" id="ARBA00010688"/>
    </source>
</evidence>
<dbReference type="AlphaFoldDB" id="A0A090D2D9"/>
<feature type="signal peptide" evidence="4">
    <location>
        <begin position="1"/>
        <end position="22"/>
    </location>
</feature>
<dbReference type="SUPFAM" id="SSF53613">
    <property type="entry name" value="Ribokinase-like"/>
    <property type="match status" value="1"/>
</dbReference>
<feature type="chain" id="PRO_5001853841" evidence="4">
    <location>
        <begin position="23"/>
        <end position="356"/>
    </location>
</feature>
<reference evidence="6" key="2">
    <citation type="submission" date="2014-09" db="EMBL/GenBank/DDBJ databases">
        <title>Criblamydia sequanensis harbors a mega-plasmid encoding arsenite resistance.</title>
        <authorList>
            <person name="Bertelli C."/>
            <person name="Goesmann A."/>
            <person name="Greub G."/>
        </authorList>
    </citation>
    <scope>NUCLEOTIDE SEQUENCE [LARGE SCALE GENOMIC DNA]</scope>
    <source>
        <strain evidence="6">CRIB-18</strain>
    </source>
</reference>
<dbReference type="InterPro" id="IPR029056">
    <property type="entry name" value="Ribokinase-like"/>
</dbReference>
<dbReference type="eggNOG" id="COG0524">
    <property type="taxonomic scope" value="Bacteria"/>
</dbReference>
<dbReference type="PROSITE" id="PS00584">
    <property type="entry name" value="PFKB_KINASES_2"/>
    <property type="match status" value="1"/>
</dbReference>
<gene>
    <name evidence="6" type="ORF">CSEC_1774</name>
</gene>
<dbReference type="STRING" id="1437425.CSEC_1774"/>
<keyword evidence="3 6" id="KW-0418">Kinase</keyword>
<evidence type="ECO:0000256" key="3">
    <source>
        <dbReference type="ARBA" id="ARBA00022777"/>
    </source>
</evidence>
<evidence type="ECO:0000256" key="2">
    <source>
        <dbReference type="ARBA" id="ARBA00022679"/>
    </source>
</evidence>
<comment type="caution">
    <text evidence="6">The sequence shown here is derived from an EMBL/GenBank/DDBJ whole genome shotgun (WGS) entry which is preliminary data.</text>
</comment>
<keyword evidence="7" id="KW-1185">Reference proteome</keyword>
<keyword evidence="4" id="KW-0732">Signal</keyword>
<feature type="domain" description="Carbohydrate kinase PfkB" evidence="5">
    <location>
        <begin position="78"/>
        <end position="333"/>
    </location>
</feature>
<evidence type="ECO:0000313" key="6">
    <source>
        <dbReference type="EMBL" id="CDR34585.1"/>
    </source>
</evidence>
<dbReference type="OrthoDB" id="9775849at2"/>
<dbReference type="Pfam" id="PF00294">
    <property type="entry name" value="PfkB"/>
    <property type="match status" value="1"/>
</dbReference>
<dbReference type="InterPro" id="IPR011611">
    <property type="entry name" value="PfkB_dom"/>
</dbReference>
<dbReference type="InterPro" id="IPR052700">
    <property type="entry name" value="Carb_kinase_PfkB-like"/>
</dbReference>
<evidence type="ECO:0000259" key="5">
    <source>
        <dbReference type="Pfam" id="PF00294"/>
    </source>
</evidence>
<accession>A0A090D2D9</accession>
<dbReference type="InterPro" id="IPR002173">
    <property type="entry name" value="Carboh/pur_kinase_PfkB_CS"/>
</dbReference>
<name>A0A090D2D9_9BACT</name>
<dbReference type="GO" id="GO:0016301">
    <property type="term" value="F:kinase activity"/>
    <property type="evidence" value="ECO:0007669"/>
    <property type="project" value="UniProtKB-KW"/>
</dbReference>
<dbReference type="Proteomes" id="UP000031552">
    <property type="component" value="Unassembled WGS sequence"/>
</dbReference>
<keyword evidence="2" id="KW-0808">Transferase</keyword>
<protein>
    <submittedName>
        <fullName evidence="6">Carbohydrate kinase</fullName>
    </submittedName>
</protein>
<dbReference type="EMBL" id="CCEJ010000008">
    <property type="protein sequence ID" value="CDR34585.1"/>
    <property type="molecule type" value="Genomic_DNA"/>
</dbReference>
<reference evidence="6" key="1">
    <citation type="submission" date="2013-12" db="EMBL/GenBank/DDBJ databases">
        <authorList>
            <person name="Linke B."/>
        </authorList>
    </citation>
    <scope>NUCLEOTIDE SEQUENCE [LARGE SCALE GENOMIC DNA]</scope>
    <source>
        <strain evidence="6">CRIB-18</strain>
    </source>
</reference>